<evidence type="ECO:0000256" key="14">
    <source>
        <dbReference type="ARBA" id="ARBA00049255"/>
    </source>
</evidence>
<feature type="binding site" evidence="15">
    <location>
        <position position="469"/>
    </location>
    <ligand>
        <name>Mg(2+)</name>
        <dbReference type="ChEBI" id="CHEBI:18420"/>
        <note>shared with alpha subunit</note>
    </ligand>
</feature>
<evidence type="ECO:0000256" key="9">
    <source>
        <dbReference type="ARBA" id="ARBA00022840"/>
    </source>
</evidence>
<dbReference type="EC" id="6.1.1.20" evidence="15"/>
<dbReference type="InterPro" id="IPR005147">
    <property type="entry name" value="tRNA_synthase_B5-dom"/>
</dbReference>
<dbReference type="SMART" id="SM00874">
    <property type="entry name" value="B5"/>
    <property type="match status" value="1"/>
</dbReference>
<evidence type="ECO:0000256" key="5">
    <source>
        <dbReference type="ARBA" id="ARBA00022555"/>
    </source>
</evidence>
<dbReference type="Pfam" id="PF03484">
    <property type="entry name" value="B5"/>
    <property type="match status" value="1"/>
</dbReference>
<dbReference type="InterPro" id="IPR045864">
    <property type="entry name" value="aa-tRNA-synth_II/BPL/LPL"/>
</dbReference>
<protein>
    <recommendedName>
        <fullName evidence="15">Phenylalanine--tRNA ligase beta subunit</fullName>
        <ecNumber evidence="15">6.1.1.20</ecNumber>
    </recommendedName>
    <alternativeName>
        <fullName evidence="15">Phenylalanyl-tRNA synthetase beta subunit</fullName>
        <shortName evidence="15">PheRS</shortName>
    </alternativeName>
</protein>
<keyword evidence="9 15" id="KW-0067">ATP-binding</keyword>
<evidence type="ECO:0000256" key="10">
    <source>
        <dbReference type="ARBA" id="ARBA00022842"/>
    </source>
</evidence>
<dbReference type="GO" id="GO:0000049">
    <property type="term" value="F:tRNA binding"/>
    <property type="evidence" value="ECO:0007669"/>
    <property type="project" value="UniProtKB-UniRule"/>
</dbReference>
<dbReference type="InterPro" id="IPR033714">
    <property type="entry name" value="tRNA_bind_bactPheRS"/>
</dbReference>
<dbReference type="PROSITE" id="PS51447">
    <property type="entry name" value="FDX_ACB"/>
    <property type="match status" value="1"/>
</dbReference>
<comment type="similarity">
    <text evidence="2 15">Belongs to the phenylalanyl-tRNA synthetase beta subunit family. Type 1 subfamily.</text>
</comment>
<keyword evidence="8 15" id="KW-0547">Nucleotide-binding</keyword>
<keyword evidence="6 15" id="KW-0436">Ligase</keyword>
<dbReference type="GO" id="GO:0004826">
    <property type="term" value="F:phenylalanine-tRNA ligase activity"/>
    <property type="evidence" value="ECO:0007669"/>
    <property type="project" value="UniProtKB-UniRule"/>
</dbReference>
<dbReference type="FunFam" id="3.30.930.10:FF:000022">
    <property type="entry name" value="Phenylalanine--tRNA ligase beta subunit"/>
    <property type="match status" value="1"/>
</dbReference>
<feature type="domain" description="TRNA-binding" evidence="17">
    <location>
        <begin position="40"/>
        <end position="155"/>
    </location>
</feature>
<dbReference type="PROSITE" id="PS50886">
    <property type="entry name" value="TRBD"/>
    <property type="match status" value="1"/>
</dbReference>
<sequence>MKVSTQWLSQYVSLEGVHAEDLAEQITRAGIEIDSVEQRNQGITGVVVGYVKSKEKHPDADKLNVCIIDAGQGEDLQIVCGAKNVDAGQKVPVALIGAKLPGDFHIKKAKLRGVLSQGMICSAKELGINDKLLPKEQQEGILVLPEQTEIGTPVVELLGLNDEVLDFDLTPNRSDCLSMIGAAYEVAAILGREVKLPEVNLVEGGDAANSHISVSIEAQQECSHFSARYISGIQVAPSPLWMQNRLIAAGVRPINNVVDITNFVMLEYGQPLHAYDADTLNGGAIEVRMGHEGEVLKTLDDQERKLDERMLVIASGGKAVGLAGVMGGADTEVTPGTVNILLESARFDGGTVRKTSRRLGLRSEASLRFEKEVDPAAVVPALNRAAELIARYAHGMIHEGVVEQVVQQPEEKVLILSLSKVNRYLGTQLSMLEVKTIFGRLHFACGDYAQDQLEIRIPTRRGDIERDVDLIEEVARLYGYDNIPTTAIEGATTPGALTRPQRLRRTIRRLLVHGGYNEVVSYSFTDPDKNKLFPQLRGSNHDVALAMPMSEERSVLRTGLVSNMLEIASYNRNRKQENLALFEVGMAFFTEEEKLTRQPQEVPLLGLLLTGRRQQAQWNTANDHVDFFDIKGALDGLFDYLGLQASISYRADQPEGYHPGRSASVYLHAGTQEVRIGTIGQIHPDIQRESDLEDTYVAEIELTPLYEHVSEQITYHELPRYPSVQRDIAVVVNDEVPAGDLLNVIRETAGELLESVQVFDIFKGERLGEGKKSVAIALVYRHQEHTLTDEEVTGVHQQVIALLSEQFGAELRK</sequence>
<dbReference type="RefSeq" id="WP_060533777.1">
    <property type="nucleotide sequence ID" value="NZ_CP013023.1"/>
</dbReference>
<comment type="cofactor">
    <cofactor evidence="15">
        <name>Mg(2+)</name>
        <dbReference type="ChEBI" id="CHEBI:18420"/>
    </cofactor>
    <text evidence="15">Binds 2 magnesium ions per tetramer.</text>
</comment>
<dbReference type="EMBL" id="CP013023">
    <property type="protein sequence ID" value="ANF96162.1"/>
    <property type="molecule type" value="Genomic_DNA"/>
</dbReference>
<dbReference type="STRING" id="1616788.AR543_09240"/>
<comment type="subunit">
    <text evidence="3 15">Tetramer of two alpha and two beta subunits.</text>
</comment>
<feature type="domain" description="FDX-ACB" evidence="18">
    <location>
        <begin position="719"/>
        <end position="812"/>
    </location>
</feature>
<dbReference type="Gene3D" id="3.30.70.380">
    <property type="entry name" value="Ferrodoxin-fold anticodon-binding domain"/>
    <property type="match status" value="1"/>
</dbReference>
<dbReference type="Gene3D" id="3.50.40.10">
    <property type="entry name" value="Phenylalanyl-trna Synthetase, Chain B, domain 3"/>
    <property type="match status" value="1"/>
</dbReference>
<dbReference type="AlphaFoldDB" id="A0A172ZFK9"/>
<dbReference type="Gene3D" id="3.30.56.10">
    <property type="match status" value="2"/>
</dbReference>
<dbReference type="OrthoDB" id="9805455at2"/>
<dbReference type="Pfam" id="PF03483">
    <property type="entry name" value="B3_4"/>
    <property type="match status" value="1"/>
</dbReference>
<dbReference type="PANTHER" id="PTHR10947:SF0">
    <property type="entry name" value="PHENYLALANINE--TRNA LIGASE BETA SUBUNIT"/>
    <property type="match status" value="1"/>
</dbReference>
<keyword evidence="11 16" id="KW-0694">RNA-binding</keyword>
<dbReference type="PANTHER" id="PTHR10947">
    <property type="entry name" value="PHENYLALANYL-TRNA SYNTHETASE BETA CHAIN AND LEUCINE-RICH REPEAT-CONTAINING PROTEIN 47"/>
    <property type="match status" value="1"/>
</dbReference>
<dbReference type="NCBIfam" id="TIGR00472">
    <property type="entry name" value="pheT_bact"/>
    <property type="match status" value="1"/>
</dbReference>
<dbReference type="InterPro" id="IPR012340">
    <property type="entry name" value="NA-bd_OB-fold"/>
</dbReference>
<dbReference type="SMART" id="SM00896">
    <property type="entry name" value="FDX-ACB"/>
    <property type="match status" value="1"/>
</dbReference>
<dbReference type="SUPFAM" id="SSF54991">
    <property type="entry name" value="Anticodon-binding domain of PheRS"/>
    <property type="match status" value="1"/>
</dbReference>
<dbReference type="Pfam" id="PF01588">
    <property type="entry name" value="tRNA_bind"/>
    <property type="match status" value="1"/>
</dbReference>
<evidence type="ECO:0000256" key="16">
    <source>
        <dbReference type="PROSITE-ProRule" id="PRU00209"/>
    </source>
</evidence>
<dbReference type="GO" id="GO:0000287">
    <property type="term" value="F:magnesium ion binding"/>
    <property type="evidence" value="ECO:0007669"/>
    <property type="project" value="UniProtKB-UniRule"/>
</dbReference>
<keyword evidence="21" id="KW-1185">Reference proteome</keyword>
<dbReference type="FunFam" id="2.40.50.140:FF:000045">
    <property type="entry name" value="Phenylalanine--tRNA ligase beta subunit"/>
    <property type="match status" value="1"/>
</dbReference>
<evidence type="ECO:0000256" key="1">
    <source>
        <dbReference type="ARBA" id="ARBA00004496"/>
    </source>
</evidence>
<dbReference type="NCBIfam" id="NF045760">
    <property type="entry name" value="YtpR"/>
    <property type="match status" value="1"/>
</dbReference>
<feature type="binding site" evidence="15">
    <location>
        <position position="472"/>
    </location>
    <ligand>
        <name>Mg(2+)</name>
        <dbReference type="ChEBI" id="CHEBI:18420"/>
        <note>shared with alpha subunit</note>
    </ligand>
</feature>
<dbReference type="InterPro" id="IPR004532">
    <property type="entry name" value="Phe-tRNA-ligase_IIc_bsu_bact"/>
</dbReference>
<dbReference type="SUPFAM" id="SSF46955">
    <property type="entry name" value="Putative DNA-binding domain"/>
    <property type="match status" value="1"/>
</dbReference>
<feature type="binding site" evidence="15">
    <location>
        <position position="473"/>
    </location>
    <ligand>
        <name>Mg(2+)</name>
        <dbReference type="ChEBI" id="CHEBI:18420"/>
        <note>shared with alpha subunit</note>
    </ligand>
</feature>
<organism evidence="20 21">
    <name type="scientific">Paenibacillus bovis</name>
    <dbReference type="NCBI Taxonomy" id="1616788"/>
    <lineage>
        <taxon>Bacteria</taxon>
        <taxon>Bacillati</taxon>
        <taxon>Bacillota</taxon>
        <taxon>Bacilli</taxon>
        <taxon>Bacillales</taxon>
        <taxon>Paenibacillaceae</taxon>
        <taxon>Paenibacillus</taxon>
    </lineage>
</organism>
<reference evidence="21" key="1">
    <citation type="submission" date="2015-10" db="EMBL/GenBank/DDBJ databases">
        <title>Genome of Paenibacillus bovis sp. nov.</title>
        <authorList>
            <person name="Wu Z."/>
            <person name="Gao C."/>
            <person name="Liu Z."/>
            <person name="Zheng H."/>
        </authorList>
    </citation>
    <scope>NUCLEOTIDE SEQUENCE [LARGE SCALE GENOMIC DNA]</scope>
    <source>
        <strain evidence="21">BD3526</strain>
    </source>
</reference>
<dbReference type="KEGG" id="pbv:AR543_09240"/>
<dbReference type="Gene3D" id="2.40.50.140">
    <property type="entry name" value="Nucleic acid-binding proteins"/>
    <property type="match status" value="1"/>
</dbReference>
<dbReference type="Pfam" id="PF03147">
    <property type="entry name" value="FDX-ACB"/>
    <property type="match status" value="1"/>
</dbReference>
<evidence type="ECO:0000256" key="15">
    <source>
        <dbReference type="HAMAP-Rule" id="MF_00283"/>
    </source>
</evidence>
<dbReference type="InterPro" id="IPR020825">
    <property type="entry name" value="Phe-tRNA_synthase-like_B3/B4"/>
</dbReference>
<keyword evidence="12 15" id="KW-0648">Protein biosynthesis</keyword>
<evidence type="ECO:0000256" key="3">
    <source>
        <dbReference type="ARBA" id="ARBA00011209"/>
    </source>
</evidence>
<dbReference type="Proteomes" id="UP000078148">
    <property type="component" value="Chromosome"/>
</dbReference>
<evidence type="ECO:0000259" key="19">
    <source>
        <dbReference type="PROSITE" id="PS51483"/>
    </source>
</evidence>
<dbReference type="InterPro" id="IPR005121">
    <property type="entry name" value="Fdx_antiC-bd"/>
</dbReference>
<evidence type="ECO:0000256" key="8">
    <source>
        <dbReference type="ARBA" id="ARBA00022741"/>
    </source>
</evidence>
<dbReference type="PROSITE" id="PS51483">
    <property type="entry name" value="B5"/>
    <property type="match status" value="1"/>
</dbReference>
<feature type="binding site" evidence="15">
    <location>
        <position position="463"/>
    </location>
    <ligand>
        <name>Mg(2+)</name>
        <dbReference type="ChEBI" id="CHEBI:18420"/>
        <note>shared with alpha subunit</note>
    </ligand>
</feature>
<dbReference type="InterPro" id="IPR002547">
    <property type="entry name" value="tRNA-bd_dom"/>
</dbReference>
<dbReference type="Gene3D" id="3.30.930.10">
    <property type="entry name" value="Bira Bifunctional Protein, Domain 2"/>
    <property type="match status" value="1"/>
</dbReference>
<dbReference type="Pfam" id="PF17759">
    <property type="entry name" value="tRNA_synthFbeta"/>
    <property type="match status" value="1"/>
</dbReference>
<proteinExistence type="inferred from homology"/>
<dbReference type="GO" id="GO:0140096">
    <property type="term" value="F:catalytic activity, acting on a protein"/>
    <property type="evidence" value="ECO:0007669"/>
    <property type="project" value="UniProtKB-ARBA"/>
</dbReference>
<evidence type="ECO:0000256" key="2">
    <source>
        <dbReference type="ARBA" id="ARBA00008653"/>
    </source>
</evidence>
<evidence type="ECO:0000256" key="6">
    <source>
        <dbReference type="ARBA" id="ARBA00022598"/>
    </source>
</evidence>
<reference evidence="20 21" key="2">
    <citation type="journal article" date="2016" name="Int. J. Syst. Evol. Microbiol.">
        <title>Paenibacillus bovis sp. nov., isolated from raw yak (Bos grunniens) milk.</title>
        <authorList>
            <person name="Gao C."/>
            <person name="Han J."/>
            <person name="Liu Z."/>
            <person name="Xu X."/>
            <person name="Hang F."/>
            <person name="Wu Z."/>
        </authorList>
    </citation>
    <scope>NUCLEOTIDE SEQUENCE [LARGE SCALE GENOMIC DNA]</scope>
    <source>
        <strain evidence="20 21">BD3526</strain>
    </source>
</reference>
<evidence type="ECO:0000256" key="4">
    <source>
        <dbReference type="ARBA" id="ARBA00022490"/>
    </source>
</evidence>
<dbReference type="SUPFAM" id="SSF55681">
    <property type="entry name" value="Class II aaRS and biotin synthetases"/>
    <property type="match status" value="1"/>
</dbReference>
<dbReference type="GO" id="GO:0009328">
    <property type="term" value="C:phenylalanine-tRNA ligase complex"/>
    <property type="evidence" value="ECO:0007669"/>
    <property type="project" value="TreeGrafter"/>
</dbReference>
<evidence type="ECO:0000256" key="13">
    <source>
        <dbReference type="ARBA" id="ARBA00023146"/>
    </source>
</evidence>
<keyword evidence="5 16" id="KW-0820">tRNA-binding</keyword>
<evidence type="ECO:0000259" key="18">
    <source>
        <dbReference type="PROSITE" id="PS51447"/>
    </source>
</evidence>
<dbReference type="CDD" id="cd00769">
    <property type="entry name" value="PheRS_beta_core"/>
    <property type="match status" value="1"/>
</dbReference>
<dbReference type="SUPFAM" id="SSF50249">
    <property type="entry name" value="Nucleic acid-binding proteins"/>
    <property type="match status" value="1"/>
</dbReference>
<evidence type="ECO:0000259" key="17">
    <source>
        <dbReference type="PROSITE" id="PS50886"/>
    </source>
</evidence>
<feature type="domain" description="B5" evidence="19">
    <location>
        <begin position="409"/>
        <end position="485"/>
    </location>
</feature>
<name>A0A172ZFK9_9BACL</name>
<keyword evidence="4 15" id="KW-0963">Cytoplasm</keyword>
<dbReference type="GO" id="GO:0005524">
    <property type="term" value="F:ATP binding"/>
    <property type="evidence" value="ECO:0007669"/>
    <property type="project" value="UniProtKB-UniRule"/>
</dbReference>
<dbReference type="FunFam" id="3.50.40.10:FF:000001">
    <property type="entry name" value="Phenylalanine--tRNA ligase beta subunit"/>
    <property type="match status" value="1"/>
</dbReference>
<accession>A0A172ZFK9</accession>
<evidence type="ECO:0000256" key="11">
    <source>
        <dbReference type="ARBA" id="ARBA00022884"/>
    </source>
</evidence>
<dbReference type="GO" id="GO:0016740">
    <property type="term" value="F:transferase activity"/>
    <property type="evidence" value="ECO:0007669"/>
    <property type="project" value="UniProtKB-ARBA"/>
</dbReference>
<evidence type="ECO:0000313" key="21">
    <source>
        <dbReference type="Proteomes" id="UP000078148"/>
    </source>
</evidence>
<comment type="subcellular location">
    <subcellularLocation>
        <location evidence="1 15">Cytoplasm</location>
    </subcellularLocation>
</comment>
<keyword evidence="7 15" id="KW-0479">Metal-binding</keyword>
<dbReference type="CDD" id="cd02796">
    <property type="entry name" value="tRNA_bind_bactPheRS"/>
    <property type="match status" value="1"/>
</dbReference>
<dbReference type="InterPro" id="IPR041616">
    <property type="entry name" value="PheRS_beta_core"/>
</dbReference>
<evidence type="ECO:0000256" key="12">
    <source>
        <dbReference type="ARBA" id="ARBA00022917"/>
    </source>
</evidence>
<dbReference type="InterPro" id="IPR045060">
    <property type="entry name" value="Phe-tRNA-ligase_IIc_bsu"/>
</dbReference>
<gene>
    <name evidence="15" type="primary">pheT</name>
    <name evidence="20" type="ORF">AR543_09240</name>
</gene>
<comment type="catalytic activity">
    <reaction evidence="14 15">
        <text>tRNA(Phe) + L-phenylalanine + ATP = L-phenylalanyl-tRNA(Phe) + AMP + diphosphate + H(+)</text>
        <dbReference type="Rhea" id="RHEA:19413"/>
        <dbReference type="Rhea" id="RHEA-COMP:9668"/>
        <dbReference type="Rhea" id="RHEA-COMP:9699"/>
        <dbReference type="ChEBI" id="CHEBI:15378"/>
        <dbReference type="ChEBI" id="CHEBI:30616"/>
        <dbReference type="ChEBI" id="CHEBI:33019"/>
        <dbReference type="ChEBI" id="CHEBI:58095"/>
        <dbReference type="ChEBI" id="CHEBI:78442"/>
        <dbReference type="ChEBI" id="CHEBI:78531"/>
        <dbReference type="ChEBI" id="CHEBI:456215"/>
        <dbReference type="EC" id="6.1.1.20"/>
    </reaction>
</comment>
<dbReference type="SUPFAM" id="SSF56037">
    <property type="entry name" value="PheT/TilS domain"/>
    <property type="match status" value="1"/>
</dbReference>
<dbReference type="InterPro" id="IPR005146">
    <property type="entry name" value="B3/B4_tRNA-bd"/>
</dbReference>
<dbReference type="GO" id="GO:0006432">
    <property type="term" value="P:phenylalanyl-tRNA aminoacylation"/>
    <property type="evidence" value="ECO:0007669"/>
    <property type="project" value="UniProtKB-UniRule"/>
</dbReference>
<keyword evidence="13 15" id="KW-0030">Aminoacyl-tRNA synthetase</keyword>
<evidence type="ECO:0000256" key="7">
    <source>
        <dbReference type="ARBA" id="ARBA00022723"/>
    </source>
</evidence>
<dbReference type="HAMAP" id="MF_00283">
    <property type="entry name" value="Phe_tRNA_synth_beta1"/>
    <property type="match status" value="1"/>
</dbReference>
<dbReference type="FunFam" id="3.30.70.380:FF:000001">
    <property type="entry name" value="Phenylalanine--tRNA ligase beta subunit"/>
    <property type="match status" value="1"/>
</dbReference>
<dbReference type="InterPro" id="IPR009061">
    <property type="entry name" value="DNA-bd_dom_put_sf"/>
</dbReference>
<dbReference type="InterPro" id="IPR036690">
    <property type="entry name" value="Fdx_antiC-bd_sf"/>
</dbReference>
<dbReference type="SMART" id="SM00873">
    <property type="entry name" value="B3_4"/>
    <property type="match status" value="1"/>
</dbReference>
<evidence type="ECO:0000313" key="20">
    <source>
        <dbReference type="EMBL" id="ANF96162.1"/>
    </source>
</evidence>
<keyword evidence="10 15" id="KW-0460">Magnesium</keyword>